<evidence type="ECO:0000313" key="5">
    <source>
        <dbReference type="Proteomes" id="UP000823613"/>
    </source>
</evidence>
<gene>
    <name evidence="4" type="ORF">IAC58_01470</name>
</gene>
<dbReference type="Proteomes" id="UP000823613">
    <property type="component" value="Unassembled WGS sequence"/>
</dbReference>
<evidence type="ECO:0000256" key="2">
    <source>
        <dbReference type="ARBA" id="ARBA00023186"/>
    </source>
</evidence>
<accession>A0A9D9DI02</accession>
<dbReference type="GO" id="GO:0005524">
    <property type="term" value="F:ATP binding"/>
    <property type="evidence" value="ECO:0007669"/>
    <property type="project" value="InterPro"/>
</dbReference>
<dbReference type="InterPro" id="IPR011032">
    <property type="entry name" value="GroES-like_sf"/>
</dbReference>
<dbReference type="Gene3D" id="2.30.33.40">
    <property type="entry name" value="GroES chaperonin"/>
    <property type="match status" value="1"/>
</dbReference>
<dbReference type="InterPro" id="IPR037124">
    <property type="entry name" value="Chaperonin_GroES_sf"/>
</dbReference>
<dbReference type="InterPro" id="IPR020818">
    <property type="entry name" value="Chaperonin_GroES"/>
</dbReference>
<name>A0A9D9DI02_9BACL</name>
<dbReference type="PANTHER" id="PTHR10772">
    <property type="entry name" value="10 KDA HEAT SHOCK PROTEIN"/>
    <property type="match status" value="1"/>
</dbReference>
<comment type="subunit">
    <text evidence="3">Heptamer of 7 subunits arranged in a ring.</text>
</comment>
<reference evidence="4" key="1">
    <citation type="submission" date="2020-10" db="EMBL/GenBank/DDBJ databases">
        <authorList>
            <person name="Gilroy R."/>
        </authorList>
    </citation>
    <scope>NUCLEOTIDE SEQUENCE</scope>
    <source>
        <strain evidence="4">11159</strain>
    </source>
</reference>
<evidence type="ECO:0000256" key="1">
    <source>
        <dbReference type="ARBA" id="ARBA00006975"/>
    </source>
</evidence>
<dbReference type="PRINTS" id="PR00297">
    <property type="entry name" value="CHAPERONIN10"/>
</dbReference>
<organism evidence="4 5">
    <name type="scientific">Candidatus Onthovivens merdipullorum</name>
    <dbReference type="NCBI Taxonomy" id="2840889"/>
    <lineage>
        <taxon>Bacteria</taxon>
        <taxon>Bacillati</taxon>
        <taxon>Bacillota</taxon>
        <taxon>Bacilli</taxon>
        <taxon>Bacillales</taxon>
        <taxon>Candidatus Onthovivens</taxon>
    </lineage>
</organism>
<dbReference type="PANTHER" id="PTHR10772:SF63">
    <property type="entry name" value="20 KDA CHAPERONIN, CHLOROPLASTIC"/>
    <property type="match status" value="1"/>
</dbReference>
<sequence>MIKPLRNYCLLKKEKVEEKKVGSIVISTTKKDDANVANIVAVGEEVKNPSLKVGAKVVYKEYSTTSYKENDEEYYLIKDEDILAVIE</sequence>
<comment type="function">
    <text evidence="3">Together with the chaperonin GroEL, plays an essential role in assisting protein folding. The GroEL-GroES system forms a nano-cage that allows encapsulation of the non-native substrate proteins and provides a physical environment optimized to promote and accelerate protein folding. GroES binds to the apical surface of the GroEL ring, thereby capping the opening of the GroEL channel.</text>
</comment>
<keyword evidence="2 3" id="KW-0143">Chaperone</keyword>
<dbReference type="SUPFAM" id="SSF50129">
    <property type="entry name" value="GroES-like"/>
    <property type="match status" value="1"/>
</dbReference>
<dbReference type="GO" id="GO:0046872">
    <property type="term" value="F:metal ion binding"/>
    <property type="evidence" value="ECO:0007669"/>
    <property type="project" value="TreeGrafter"/>
</dbReference>
<protein>
    <recommendedName>
        <fullName evidence="3">10 kDa chaperonin</fullName>
    </recommendedName>
</protein>
<dbReference type="GO" id="GO:0044183">
    <property type="term" value="F:protein folding chaperone"/>
    <property type="evidence" value="ECO:0007669"/>
    <property type="project" value="InterPro"/>
</dbReference>
<evidence type="ECO:0000256" key="3">
    <source>
        <dbReference type="RuleBase" id="RU000535"/>
    </source>
</evidence>
<evidence type="ECO:0000313" key="4">
    <source>
        <dbReference type="EMBL" id="MBO8427212.1"/>
    </source>
</evidence>
<dbReference type="SMART" id="SM00883">
    <property type="entry name" value="Cpn10"/>
    <property type="match status" value="1"/>
</dbReference>
<proteinExistence type="inferred from homology"/>
<dbReference type="Pfam" id="PF00166">
    <property type="entry name" value="Cpn10"/>
    <property type="match status" value="1"/>
</dbReference>
<dbReference type="GO" id="GO:0051082">
    <property type="term" value="F:unfolded protein binding"/>
    <property type="evidence" value="ECO:0007669"/>
    <property type="project" value="TreeGrafter"/>
</dbReference>
<reference evidence="4" key="2">
    <citation type="journal article" date="2021" name="PeerJ">
        <title>Extensive microbial diversity within the chicken gut microbiome revealed by metagenomics and culture.</title>
        <authorList>
            <person name="Gilroy R."/>
            <person name="Ravi A."/>
            <person name="Getino M."/>
            <person name="Pursley I."/>
            <person name="Horton D.L."/>
            <person name="Alikhan N.F."/>
            <person name="Baker D."/>
            <person name="Gharbi K."/>
            <person name="Hall N."/>
            <person name="Watson M."/>
            <person name="Adriaenssens E.M."/>
            <person name="Foster-Nyarko E."/>
            <person name="Jarju S."/>
            <person name="Secka A."/>
            <person name="Antonio M."/>
            <person name="Oren A."/>
            <person name="Chaudhuri R.R."/>
            <person name="La Ragione R."/>
            <person name="Hildebrand F."/>
            <person name="Pallen M.J."/>
        </authorList>
    </citation>
    <scope>NUCLEOTIDE SEQUENCE</scope>
    <source>
        <strain evidence="4">11159</strain>
    </source>
</reference>
<comment type="similarity">
    <text evidence="1 3">Belongs to the GroES chaperonin family.</text>
</comment>
<comment type="caution">
    <text evidence="4">The sequence shown here is derived from an EMBL/GenBank/DDBJ whole genome shotgun (WGS) entry which is preliminary data.</text>
</comment>
<dbReference type="AlphaFoldDB" id="A0A9D9DI02"/>
<dbReference type="EMBL" id="JADIMY010000028">
    <property type="protein sequence ID" value="MBO8427212.1"/>
    <property type="molecule type" value="Genomic_DNA"/>
</dbReference>
<dbReference type="CDD" id="cd00320">
    <property type="entry name" value="cpn10"/>
    <property type="match status" value="1"/>
</dbReference>
<dbReference type="GO" id="GO:0051087">
    <property type="term" value="F:protein-folding chaperone binding"/>
    <property type="evidence" value="ECO:0007669"/>
    <property type="project" value="TreeGrafter"/>
</dbReference>